<proteinExistence type="predicted"/>
<gene>
    <name evidence="1" type="ORF">FHR83_008834</name>
</gene>
<dbReference type="RefSeq" id="WP_183227363.1">
    <property type="nucleotide sequence ID" value="NZ_BMPW01000044.1"/>
</dbReference>
<dbReference type="EMBL" id="JACHXF010000033">
    <property type="protein sequence ID" value="MBB3101106.1"/>
    <property type="molecule type" value="Genomic_DNA"/>
</dbReference>
<name>A0A7W5ARM9_9ACTN</name>
<comment type="caution">
    <text evidence="1">The sequence shown here is derived from an EMBL/GenBank/DDBJ whole genome shotgun (WGS) entry which is preliminary data.</text>
</comment>
<reference evidence="1 2" key="1">
    <citation type="submission" date="2020-08" db="EMBL/GenBank/DDBJ databases">
        <title>Genomic Encyclopedia of Type Strains, Phase III (KMG-III): the genomes of soil and plant-associated and newly described type strains.</title>
        <authorList>
            <person name="Whitman W."/>
        </authorList>
    </citation>
    <scope>NUCLEOTIDE SEQUENCE [LARGE SCALE GENOMIC DNA]</scope>
    <source>
        <strain evidence="1 2">CECT 3287</strain>
    </source>
</reference>
<accession>A0A7W5ARM9</accession>
<dbReference type="Proteomes" id="UP000590749">
    <property type="component" value="Unassembled WGS sequence"/>
</dbReference>
<organism evidence="1 2">
    <name type="scientific">Actinoplanes campanulatus</name>
    <dbReference type="NCBI Taxonomy" id="113559"/>
    <lineage>
        <taxon>Bacteria</taxon>
        <taxon>Bacillati</taxon>
        <taxon>Actinomycetota</taxon>
        <taxon>Actinomycetes</taxon>
        <taxon>Micromonosporales</taxon>
        <taxon>Micromonosporaceae</taxon>
        <taxon>Actinoplanes</taxon>
    </lineage>
</organism>
<sequence>MDQTTTRTVVLARALPAAFESACLVECVDTARPQRPSPLRQVPRSGEALAEFDRAEAADRLAFLLTDLGCAAARETWSGGGRRRYQVQRVLVQENQRLATSRMLETAWRQGRQALLGSTSLGASSPRHAQRLALAQAAWRAALLAAGQRRRRDLIWVTVRDQEIAAVLVRAARLLGATAMVTRRSGCVVVTVSAEAADLLPATPPRLGLRSAV</sequence>
<evidence type="ECO:0000313" key="1">
    <source>
        <dbReference type="EMBL" id="MBB3101106.1"/>
    </source>
</evidence>
<protein>
    <submittedName>
        <fullName evidence="1">Uncharacterized protein</fullName>
    </submittedName>
</protein>
<dbReference type="AlphaFoldDB" id="A0A7W5ARM9"/>
<evidence type="ECO:0000313" key="2">
    <source>
        <dbReference type="Proteomes" id="UP000590749"/>
    </source>
</evidence>
<keyword evidence="2" id="KW-1185">Reference proteome</keyword>